<evidence type="ECO:0000313" key="2">
    <source>
        <dbReference type="EMBL" id="CAH1789578.1"/>
    </source>
</evidence>
<accession>A0A8S4P974</accession>
<dbReference type="SMART" id="SM01411">
    <property type="entry name" value="Ephrin_rec_like"/>
    <property type="match status" value="1"/>
</dbReference>
<dbReference type="Pfam" id="PF07699">
    <property type="entry name" value="Ephrin_rec_like"/>
    <property type="match status" value="1"/>
</dbReference>
<organism evidence="2 3">
    <name type="scientific">Owenia fusiformis</name>
    <name type="common">Polychaete worm</name>
    <dbReference type="NCBI Taxonomy" id="6347"/>
    <lineage>
        <taxon>Eukaryota</taxon>
        <taxon>Metazoa</taxon>
        <taxon>Spiralia</taxon>
        <taxon>Lophotrochozoa</taxon>
        <taxon>Annelida</taxon>
        <taxon>Polychaeta</taxon>
        <taxon>Sedentaria</taxon>
        <taxon>Canalipalpata</taxon>
        <taxon>Sabellida</taxon>
        <taxon>Oweniida</taxon>
        <taxon>Oweniidae</taxon>
        <taxon>Owenia</taxon>
    </lineage>
</organism>
<dbReference type="Proteomes" id="UP000749559">
    <property type="component" value="Unassembled WGS sequence"/>
</dbReference>
<dbReference type="InterPro" id="IPR011641">
    <property type="entry name" value="Tyr-kin_ephrin_A/B_rcpt-like"/>
</dbReference>
<evidence type="ECO:0000259" key="1">
    <source>
        <dbReference type="Pfam" id="PF07699"/>
    </source>
</evidence>
<name>A0A8S4P974_OWEFU</name>
<comment type="caution">
    <text evidence="2">The sequence shown here is derived from an EMBL/GenBank/DDBJ whole genome shotgun (WGS) entry which is preliminary data.</text>
</comment>
<keyword evidence="3" id="KW-1185">Reference proteome</keyword>
<proteinExistence type="predicted"/>
<feature type="non-terminal residue" evidence="2">
    <location>
        <position position="119"/>
    </location>
</feature>
<gene>
    <name evidence="2" type="ORF">OFUS_LOCUS14910</name>
</gene>
<dbReference type="PANTHER" id="PTHR46104">
    <property type="entry name" value="GENE 9195-RELATED-RELATED"/>
    <property type="match status" value="1"/>
</dbReference>
<feature type="non-terminal residue" evidence="2">
    <location>
        <position position="1"/>
    </location>
</feature>
<dbReference type="Gene3D" id="2.10.50.10">
    <property type="entry name" value="Tumor Necrosis Factor Receptor, subunit A, domain 2"/>
    <property type="match status" value="1"/>
</dbReference>
<feature type="domain" description="Tyrosine-protein kinase ephrin type A/B receptor-like" evidence="1">
    <location>
        <begin position="25"/>
        <end position="66"/>
    </location>
</feature>
<protein>
    <recommendedName>
        <fullName evidence="1">Tyrosine-protein kinase ephrin type A/B receptor-like domain-containing protein</fullName>
    </recommendedName>
</protein>
<dbReference type="OrthoDB" id="413581at2759"/>
<sequence length="119" mass="12945">LCSAGYYCPGGQDDDTPTGYNCTEGHYCPTGSDAPIRCPSGSYQDQLGMAYCKDCPQGFYCDNTMAPVILYNSSYCPMGYYCEVNTTFATENPCPVGTFNNQTHAYGIQFCQPCTGGMY</sequence>
<evidence type="ECO:0000313" key="3">
    <source>
        <dbReference type="Proteomes" id="UP000749559"/>
    </source>
</evidence>
<dbReference type="AlphaFoldDB" id="A0A8S4P974"/>
<reference evidence="2" key="1">
    <citation type="submission" date="2022-03" db="EMBL/GenBank/DDBJ databases">
        <authorList>
            <person name="Martin C."/>
        </authorList>
    </citation>
    <scope>NUCLEOTIDE SEQUENCE</scope>
</reference>
<dbReference type="EMBL" id="CAIIXF020000007">
    <property type="protein sequence ID" value="CAH1789578.1"/>
    <property type="molecule type" value="Genomic_DNA"/>
</dbReference>
<dbReference type="PANTHER" id="PTHR46104:SF1">
    <property type="entry name" value="GENE 9195-RELATED"/>
    <property type="match status" value="1"/>
</dbReference>